<keyword evidence="7" id="KW-0915">Sodium</keyword>
<evidence type="ECO:0000256" key="4">
    <source>
        <dbReference type="ARBA" id="ARBA00022475"/>
    </source>
</evidence>
<feature type="transmembrane region" description="Helical" evidence="11">
    <location>
        <begin position="131"/>
        <end position="151"/>
    </location>
</feature>
<feature type="transmembrane region" description="Helical" evidence="11">
    <location>
        <begin position="459"/>
        <end position="481"/>
    </location>
</feature>
<dbReference type="InterPro" id="IPR001734">
    <property type="entry name" value="Na/solute_symporter"/>
</dbReference>
<feature type="transmembrane region" description="Helical" evidence="11">
    <location>
        <begin position="317"/>
        <end position="337"/>
    </location>
</feature>
<gene>
    <name evidence="12" type="ORF">METZ01_LOCUS172552</name>
</gene>
<dbReference type="GO" id="GO:0005886">
    <property type="term" value="C:plasma membrane"/>
    <property type="evidence" value="ECO:0007669"/>
    <property type="project" value="UniProtKB-SubCell"/>
</dbReference>
<evidence type="ECO:0000256" key="9">
    <source>
        <dbReference type="ARBA" id="ARBA00023136"/>
    </source>
</evidence>
<feature type="transmembrane region" description="Helical" evidence="11">
    <location>
        <begin position="515"/>
        <end position="534"/>
    </location>
</feature>
<feature type="transmembrane region" description="Helical" evidence="11">
    <location>
        <begin position="171"/>
        <end position="188"/>
    </location>
</feature>
<dbReference type="InterPro" id="IPR051163">
    <property type="entry name" value="Sodium:Solute_Symporter_SSF"/>
</dbReference>
<dbReference type="InterPro" id="IPR038377">
    <property type="entry name" value="Na/Glc_symporter_sf"/>
</dbReference>
<keyword evidence="9 11" id="KW-0472">Membrane</keyword>
<feature type="non-terminal residue" evidence="12">
    <location>
        <position position="559"/>
    </location>
</feature>
<dbReference type="NCBIfam" id="TIGR00813">
    <property type="entry name" value="sss"/>
    <property type="match status" value="1"/>
</dbReference>
<keyword evidence="10" id="KW-0739">Sodium transport</keyword>
<keyword evidence="8" id="KW-0406">Ion transport</keyword>
<keyword evidence="4" id="KW-1003">Cell membrane</keyword>
<dbReference type="PANTHER" id="PTHR42985">
    <property type="entry name" value="SODIUM-COUPLED MONOCARBOXYLATE TRANSPORTER"/>
    <property type="match status" value="1"/>
</dbReference>
<dbReference type="GO" id="GO:0006814">
    <property type="term" value="P:sodium ion transport"/>
    <property type="evidence" value="ECO:0007669"/>
    <property type="project" value="UniProtKB-KW"/>
</dbReference>
<feature type="transmembrane region" description="Helical" evidence="11">
    <location>
        <begin position="208"/>
        <end position="230"/>
    </location>
</feature>
<comment type="similarity">
    <text evidence="2">Belongs to the sodium:solute symporter (SSF) (TC 2.A.21) family.</text>
</comment>
<accession>A0A382C0W6</accession>
<dbReference type="AlphaFoldDB" id="A0A382C0W6"/>
<keyword evidence="3" id="KW-0813">Transport</keyword>
<reference evidence="12" key="1">
    <citation type="submission" date="2018-05" db="EMBL/GenBank/DDBJ databases">
        <authorList>
            <person name="Lanie J.A."/>
            <person name="Ng W.-L."/>
            <person name="Kazmierczak K.M."/>
            <person name="Andrzejewski T.M."/>
            <person name="Davidsen T.M."/>
            <person name="Wayne K.J."/>
            <person name="Tettelin H."/>
            <person name="Glass J.I."/>
            <person name="Rusch D."/>
            <person name="Podicherti R."/>
            <person name="Tsui H.-C.T."/>
            <person name="Winkler M.E."/>
        </authorList>
    </citation>
    <scope>NUCLEOTIDE SEQUENCE</scope>
</reference>
<feature type="transmembrane region" description="Helical" evidence="11">
    <location>
        <begin position="97"/>
        <end position="115"/>
    </location>
</feature>
<dbReference type="Pfam" id="PF00474">
    <property type="entry name" value="SSF"/>
    <property type="match status" value="1"/>
</dbReference>
<sequence length="559" mass="61124">MDPDPFIYNFVCGGAIFVFGLVLAWRQGSLGLSGRGLRNLCLALGVVSFYFILQAFLQYKAPNMYAAEPSIYKATKASEAAITAVEKRGYRGATIDYVIMIGYFVVIVALGMFFGRKMKSTEDFFFGGRKFAWWLIAFSMIATTIGSYSFLKYSSKGYEYGLSSTQTYSNDWIYFPLLLFCWLPILYFSRVTSIPEYFGKRFNSKVRFWATVCLMVYMVGYVGVNLYTMGKVLHHLLGWDIFWGGVLVALLSVSYVSSGGQTSVIMTDLFQGVMLLVTGGLILGLGFAYLGGFDVFWDNLPGDSRKVFHNFNSDPGFPSVGIFWQDGLANSIMFGFLHQGTIMRYMSARSFKDCKKAVVTHLVVLMPLAACVVGGAGWLAKALANHGDLPGNMAAGDSFYVATQLISQPGIFGLILAAMIAALMSTVDTLITAISAVWVNDVHKQYINKNMTDREALKVARLTAIGATLVGITLVPVFMTFDSIYDAHGAFTAAVTPPLVVTFVFSVFWKRFTAAAAMGTLVVGLIAIAFSFFVPEVITPFAHGVPMGEAGDGLFAGVK</sequence>
<organism evidence="12">
    <name type="scientific">marine metagenome</name>
    <dbReference type="NCBI Taxonomy" id="408172"/>
    <lineage>
        <taxon>unclassified sequences</taxon>
        <taxon>metagenomes</taxon>
        <taxon>ecological metagenomes</taxon>
    </lineage>
</organism>
<dbReference type="EMBL" id="UINC01032286">
    <property type="protein sequence ID" value="SVB19698.1"/>
    <property type="molecule type" value="Genomic_DNA"/>
</dbReference>
<evidence type="ECO:0000256" key="2">
    <source>
        <dbReference type="ARBA" id="ARBA00006434"/>
    </source>
</evidence>
<evidence type="ECO:0000256" key="11">
    <source>
        <dbReference type="SAM" id="Phobius"/>
    </source>
</evidence>
<proteinExistence type="inferred from homology"/>
<protein>
    <recommendedName>
        <fullName evidence="13">Sodium:proline symporter</fullName>
    </recommendedName>
</protein>
<dbReference type="PANTHER" id="PTHR42985:SF40">
    <property type="entry name" value="LD47995P-RELATED"/>
    <property type="match status" value="1"/>
</dbReference>
<evidence type="ECO:0008006" key="13">
    <source>
        <dbReference type="Google" id="ProtNLM"/>
    </source>
</evidence>
<feature type="transmembrane region" description="Helical" evidence="11">
    <location>
        <begin position="6"/>
        <end position="25"/>
    </location>
</feature>
<feature type="transmembrane region" description="Helical" evidence="11">
    <location>
        <begin position="236"/>
        <end position="257"/>
    </location>
</feature>
<evidence type="ECO:0000256" key="10">
    <source>
        <dbReference type="ARBA" id="ARBA00023201"/>
    </source>
</evidence>
<feature type="transmembrane region" description="Helical" evidence="11">
    <location>
        <begin position="487"/>
        <end position="508"/>
    </location>
</feature>
<dbReference type="Gene3D" id="1.20.1730.10">
    <property type="entry name" value="Sodium/glucose cotransporter"/>
    <property type="match status" value="1"/>
</dbReference>
<feature type="transmembrane region" description="Helical" evidence="11">
    <location>
        <begin position="411"/>
        <end position="439"/>
    </location>
</feature>
<evidence type="ECO:0000256" key="6">
    <source>
        <dbReference type="ARBA" id="ARBA00022989"/>
    </source>
</evidence>
<evidence type="ECO:0000256" key="5">
    <source>
        <dbReference type="ARBA" id="ARBA00022692"/>
    </source>
</evidence>
<dbReference type="PROSITE" id="PS50283">
    <property type="entry name" value="NA_SOLUT_SYMP_3"/>
    <property type="match status" value="1"/>
</dbReference>
<comment type="subcellular location">
    <subcellularLocation>
        <location evidence="1">Cell membrane</location>
        <topology evidence="1">Multi-pass membrane protein</topology>
    </subcellularLocation>
</comment>
<evidence type="ECO:0000313" key="12">
    <source>
        <dbReference type="EMBL" id="SVB19698.1"/>
    </source>
</evidence>
<evidence type="ECO:0000256" key="7">
    <source>
        <dbReference type="ARBA" id="ARBA00023053"/>
    </source>
</evidence>
<evidence type="ECO:0000256" key="3">
    <source>
        <dbReference type="ARBA" id="ARBA00022448"/>
    </source>
</evidence>
<keyword evidence="5 11" id="KW-0812">Transmembrane</keyword>
<evidence type="ECO:0000256" key="1">
    <source>
        <dbReference type="ARBA" id="ARBA00004651"/>
    </source>
</evidence>
<feature type="transmembrane region" description="Helical" evidence="11">
    <location>
        <begin position="358"/>
        <end position="380"/>
    </location>
</feature>
<name>A0A382C0W6_9ZZZZ</name>
<dbReference type="GO" id="GO:0015293">
    <property type="term" value="F:symporter activity"/>
    <property type="evidence" value="ECO:0007669"/>
    <property type="project" value="TreeGrafter"/>
</dbReference>
<evidence type="ECO:0000256" key="8">
    <source>
        <dbReference type="ARBA" id="ARBA00023065"/>
    </source>
</evidence>
<feature type="transmembrane region" description="Helical" evidence="11">
    <location>
        <begin position="37"/>
        <end position="57"/>
    </location>
</feature>
<keyword evidence="6 11" id="KW-1133">Transmembrane helix</keyword>
<feature type="transmembrane region" description="Helical" evidence="11">
    <location>
        <begin position="269"/>
        <end position="297"/>
    </location>
</feature>